<evidence type="ECO:0000256" key="1">
    <source>
        <dbReference type="SAM" id="Phobius"/>
    </source>
</evidence>
<protein>
    <submittedName>
        <fullName evidence="2">Uncharacterized protein</fullName>
    </submittedName>
</protein>
<gene>
    <name evidence="2" type="ORF">H4683_004322</name>
</gene>
<evidence type="ECO:0000313" key="2">
    <source>
        <dbReference type="EMBL" id="MBE1557183.1"/>
    </source>
</evidence>
<keyword evidence="1" id="KW-0472">Membrane</keyword>
<feature type="transmembrane region" description="Helical" evidence="1">
    <location>
        <begin position="41"/>
        <end position="63"/>
    </location>
</feature>
<feature type="transmembrane region" description="Helical" evidence="1">
    <location>
        <begin position="7"/>
        <end position="29"/>
    </location>
</feature>
<comment type="caution">
    <text evidence="2">The sequence shown here is derived from an EMBL/GenBank/DDBJ whole genome shotgun (WGS) entry which is preliminary data.</text>
</comment>
<dbReference type="RefSeq" id="WP_192600762.1">
    <property type="nucleotide sequence ID" value="NZ_JADBEL010000062.1"/>
</dbReference>
<dbReference type="Proteomes" id="UP000658225">
    <property type="component" value="Unassembled WGS sequence"/>
</dbReference>
<proteinExistence type="predicted"/>
<evidence type="ECO:0000313" key="3">
    <source>
        <dbReference type="Proteomes" id="UP000658225"/>
    </source>
</evidence>
<keyword evidence="1" id="KW-1133">Transmembrane helix</keyword>
<reference evidence="2" key="1">
    <citation type="submission" date="2020-10" db="EMBL/GenBank/DDBJ databases">
        <title>Genomic Encyclopedia of Type Strains, Phase IV (KMG-IV): sequencing the most valuable type-strain genomes for metagenomic binning, comparative biology and taxonomic classification.</title>
        <authorList>
            <person name="Goeker M."/>
        </authorList>
    </citation>
    <scope>NUCLEOTIDE SEQUENCE</scope>
    <source>
        <strain evidence="2">DSM 13886</strain>
    </source>
</reference>
<accession>A0A927MM88</accession>
<dbReference type="AlphaFoldDB" id="A0A927MM88"/>
<sequence length="68" mass="7926">MKNTKLRIVWIIPNVFCYLMFIGALIFVVRNADGIKEIGETPYWILMLSALFVVSFFGSLRIWKLISK</sequence>
<name>A0A927MM88_9BACL</name>
<dbReference type="EMBL" id="JADBEL010000062">
    <property type="protein sequence ID" value="MBE1557183.1"/>
    <property type="molecule type" value="Genomic_DNA"/>
</dbReference>
<organism evidence="2 3">
    <name type="scientific">Sporosarcina limicola</name>
    <dbReference type="NCBI Taxonomy" id="34101"/>
    <lineage>
        <taxon>Bacteria</taxon>
        <taxon>Bacillati</taxon>
        <taxon>Bacillota</taxon>
        <taxon>Bacilli</taxon>
        <taxon>Bacillales</taxon>
        <taxon>Caryophanaceae</taxon>
        <taxon>Sporosarcina</taxon>
    </lineage>
</organism>
<keyword evidence="1" id="KW-0812">Transmembrane</keyword>
<keyword evidence="3" id="KW-1185">Reference proteome</keyword>